<accession>A0AAD9W8M5</accession>
<organism evidence="2 3">
    <name type="scientific">Phomopsis amygdali</name>
    <name type="common">Fusicoccum amygdali</name>
    <dbReference type="NCBI Taxonomy" id="1214568"/>
    <lineage>
        <taxon>Eukaryota</taxon>
        <taxon>Fungi</taxon>
        <taxon>Dikarya</taxon>
        <taxon>Ascomycota</taxon>
        <taxon>Pezizomycotina</taxon>
        <taxon>Sordariomycetes</taxon>
        <taxon>Sordariomycetidae</taxon>
        <taxon>Diaporthales</taxon>
        <taxon>Diaporthaceae</taxon>
        <taxon>Diaporthe</taxon>
    </lineage>
</organism>
<reference evidence="2" key="1">
    <citation type="submission" date="2023-06" db="EMBL/GenBank/DDBJ databases">
        <authorList>
            <person name="Noh H."/>
        </authorList>
    </citation>
    <scope>NUCLEOTIDE SEQUENCE</scope>
    <source>
        <strain evidence="2">DUCC20226</strain>
    </source>
</reference>
<evidence type="ECO:0000313" key="2">
    <source>
        <dbReference type="EMBL" id="KAK2613848.1"/>
    </source>
</evidence>
<proteinExistence type="predicted"/>
<comment type="caution">
    <text evidence="2">The sequence shown here is derived from an EMBL/GenBank/DDBJ whole genome shotgun (WGS) entry which is preliminary data.</text>
</comment>
<feature type="compositionally biased region" description="Basic residues" evidence="1">
    <location>
        <begin position="33"/>
        <end position="43"/>
    </location>
</feature>
<feature type="compositionally biased region" description="Polar residues" evidence="1">
    <location>
        <begin position="56"/>
        <end position="82"/>
    </location>
</feature>
<feature type="region of interest" description="Disordered" evidence="1">
    <location>
        <begin position="17"/>
        <end position="84"/>
    </location>
</feature>
<dbReference type="AlphaFoldDB" id="A0AAD9W8M5"/>
<evidence type="ECO:0000256" key="1">
    <source>
        <dbReference type="SAM" id="MobiDB-lite"/>
    </source>
</evidence>
<keyword evidence="3" id="KW-1185">Reference proteome</keyword>
<feature type="compositionally biased region" description="Polar residues" evidence="1">
    <location>
        <begin position="224"/>
        <end position="244"/>
    </location>
</feature>
<gene>
    <name evidence="2" type="ORF">N8I77_000725</name>
</gene>
<feature type="compositionally biased region" description="Polar residues" evidence="1">
    <location>
        <begin position="317"/>
        <end position="342"/>
    </location>
</feature>
<feature type="region of interest" description="Disordered" evidence="1">
    <location>
        <begin position="267"/>
        <end position="292"/>
    </location>
</feature>
<name>A0AAD9W8M5_PHOAM</name>
<dbReference type="EMBL" id="JAUJFL010000001">
    <property type="protein sequence ID" value="KAK2613848.1"/>
    <property type="molecule type" value="Genomic_DNA"/>
</dbReference>
<feature type="region of interest" description="Disordered" evidence="1">
    <location>
        <begin position="163"/>
        <end position="247"/>
    </location>
</feature>
<protein>
    <submittedName>
        <fullName evidence="2">Uncharacterized protein</fullName>
    </submittedName>
</protein>
<feature type="region of interest" description="Disordered" evidence="1">
    <location>
        <begin position="316"/>
        <end position="342"/>
    </location>
</feature>
<dbReference type="Proteomes" id="UP001265746">
    <property type="component" value="Unassembled WGS sequence"/>
</dbReference>
<sequence length="481" mass="53228">MIPHRLNINNLPEVATAPETSIRKTQKTPLRTYSRRSLKRRHTSPSALDAEHFLSRTESLTVTGTATANGPNENNNQQSSRPIVNAGRKRMRFSLAFAEDKTPNDLAWEALASSAPVLARDDDDLIGEQGSYDAHVVECSLGHQGPSEQHPLVEDTLDDHTSGLIIETSDDGGISEEGTPEGREETAPRKADPEAGALENMSLNEYDGEEDSSEPDEDEDPDTTALTPSSEGHSFSFPVTSGSQKPKVRGRFLIFDRSPPKGFKVLHKPRVKKEADPPLKNKRKTLTDGFTEDEARPSFLGKRRRLQHLDINVGSLDLTQSGGASQQRQRNLSPKTDLRTQSRTAASLWRGRQYFSASQFKIESQGSVKPYEVKKMPTKTHKHTLDQHNRQIPRVDNFRSVIIPRTDSPQAEHTTKTELAGEAPGELVWDSSPIMHLLPKQSLNGQIEKSGSLALRPGPTGPLEPDFMIPETPVMNDDARP</sequence>
<evidence type="ECO:0000313" key="3">
    <source>
        <dbReference type="Proteomes" id="UP001265746"/>
    </source>
</evidence>
<feature type="compositionally biased region" description="Acidic residues" evidence="1">
    <location>
        <begin position="206"/>
        <end position="222"/>
    </location>
</feature>
<feature type="compositionally biased region" description="Basic and acidic residues" evidence="1">
    <location>
        <begin position="180"/>
        <end position="193"/>
    </location>
</feature>
<feature type="region of interest" description="Disordered" evidence="1">
    <location>
        <begin position="441"/>
        <end position="481"/>
    </location>
</feature>